<dbReference type="InterPro" id="IPR052022">
    <property type="entry name" value="26kDa_periplasmic_antigen"/>
</dbReference>
<dbReference type="Gene3D" id="3.30.110.170">
    <property type="entry name" value="Protein of unknown function (DUF541), domain 1"/>
    <property type="match status" value="1"/>
</dbReference>
<dbReference type="Proteomes" id="UP000035009">
    <property type="component" value="Unassembled WGS sequence"/>
</dbReference>
<comment type="caution">
    <text evidence="1">The sequence shown here is derived from an EMBL/GenBank/DDBJ whole genome shotgun (WGS) entry which is preliminary data.</text>
</comment>
<keyword evidence="2" id="KW-1185">Reference proteome</keyword>
<organism evidence="1 2">
    <name type="scientific">Gordonia malaquae NBRC 108250</name>
    <dbReference type="NCBI Taxonomy" id="1223542"/>
    <lineage>
        <taxon>Bacteria</taxon>
        <taxon>Bacillati</taxon>
        <taxon>Actinomycetota</taxon>
        <taxon>Actinomycetes</taxon>
        <taxon>Mycobacteriales</taxon>
        <taxon>Gordoniaceae</taxon>
        <taxon>Gordonia</taxon>
    </lineage>
</organism>
<dbReference type="Pfam" id="PF04402">
    <property type="entry name" value="SIMPL"/>
    <property type="match status" value="1"/>
</dbReference>
<name>M3UFW9_GORML</name>
<sequence>MTDVDRTVTVVGHGAAQTVPDVMHVDLGVECHAYSVGVSLQDAGAAVADLIATLTDAGVPSRDIQTSHLSVQPRYGDHGPNGAPIIGYTSSHTMTVVLRDLERVPTVLAAAARAGGDAARIQNVSFAISDDTGLAAAARDAAFADAVSRAEQYAMLAGARLGAVQSVTEEPASDVRPLYAARAMAAPMQIQAGSSSVTASVTVVFYLDD</sequence>
<dbReference type="RefSeq" id="WP_008375931.1">
    <property type="nucleotide sequence ID" value="NZ_BAOP01000002.1"/>
</dbReference>
<dbReference type="Gene3D" id="3.30.70.2970">
    <property type="entry name" value="Protein of unknown function (DUF541), domain 2"/>
    <property type="match status" value="1"/>
</dbReference>
<evidence type="ECO:0000313" key="1">
    <source>
        <dbReference type="EMBL" id="GAC78110.1"/>
    </source>
</evidence>
<dbReference type="eggNOG" id="COG2968">
    <property type="taxonomic scope" value="Bacteria"/>
</dbReference>
<proteinExistence type="predicted"/>
<accession>M3UFW9</accession>
<gene>
    <name evidence="1" type="ORF">GM1_002_00880</name>
</gene>
<reference evidence="1 2" key="1">
    <citation type="submission" date="2013-02" db="EMBL/GenBank/DDBJ databases">
        <title>Whole genome shotgun sequence of Gordonia malaquae NBRC 108250.</title>
        <authorList>
            <person name="Yoshida I."/>
            <person name="Hosoyama A."/>
            <person name="Tsuchikane K."/>
            <person name="Ando Y."/>
            <person name="Baba S."/>
            <person name="Ohji S."/>
            <person name="Hamada M."/>
            <person name="Tamura T."/>
            <person name="Yamazoe A."/>
            <person name="Yamazaki S."/>
            <person name="Fujita N."/>
        </authorList>
    </citation>
    <scope>NUCLEOTIDE SEQUENCE [LARGE SCALE GENOMIC DNA]</scope>
    <source>
        <strain evidence="1 2">NBRC 108250</strain>
    </source>
</reference>
<dbReference type="GO" id="GO:0006974">
    <property type="term" value="P:DNA damage response"/>
    <property type="evidence" value="ECO:0007669"/>
    <property type="project" value="TreeGrafter"/>
</dbReference>
<dbReference type="PANTHER" id="PTHR34387">
    <property type="entry name" value="SLR1258 PROTEIN"/>
    <property type="match status" value="1"/>
</dbReference>
<protein>
    <recommendedName>
        <fullName evidence="3">26 kDa periplasmic immunogenic protein</fullName>
    </recommendedName>
</protein>
<dbReference type="AlphaFoldDB" id="M3UFW9"/>
<dbReference type="PANTHER" id="PTHR34387:SF1">
    <property type="entry name" value="PERIPLASMIC IMMUNOGENIC PROTEIN"/>
    <property type="match status" value="1"/>
</dbReference>
<dbReference type="EMBL" id="BAOP01000002">
    <property type="protein sequence ID" value="GAC78110.1"/>
    <property type="molecule type" value="Genomic_DNA"/>
</dbReference>
<evidence type="ECO:0000313" key="2">
    <source>
        <dbReference type="Proteomes" id="UP000035009"/>
    </source>
</evidence>
<dbReference type="STRING" id="410332.SAMN04488550_3502"/>
<dbReference type="InterPro" id="IPR007497">
    <property type="entry name" value="SIMPL/DUF541"/>
</dbReference>
<evidence type="ECO:0008006" key="3">
    <source>
        <dbReference type="Google" id="ProtNLM"/>
    </source>
</evidence>
<dbReference type="OrthoDB" id="5195768at2"/>